<organism evidence="1 2">
    <name type="scientific">Brucella anthropi</name>
    <name type="common">Ochrobactrum anthropi</name>
    <dbReference type="NCBI Taxonomy" id="529"/>
    <lineage>
        <taxon>Bacteria</taxon>
        <taxon>Pseudomonadati</taxon>
        <taxon>Pseudomonadota</taxon>
        <taxon>Alphaproteobacteria</taxon>
        <taxon>Hyphomicrobiales</taxon>
        <taxon>Brucellaceae</taxon>
        <taxon>Brucella/Ochrobactrum group</taxon>
        <taxon>Brucella</taxon>
    </lineage>
</organism>
<protein>
    <submittedName>
        <fullName evidence="1">Uncharacterized protein</fullName>
    </submittedName>
</protein>
<comment type="caution">
    <text evidence="1">The sequence shown here is derived from an EMBL/GenBank/DDBJ whole genome shotgun (WGS) entry which is preliminary data.</text>
</comment>
<gene>
    <name evidence="1" type="ORF">F9L06_03845</name>
</gene>
<proteinExistence type="predicted"/>
<dbReference type="EMBL" id="WBWX01000001">
    <property type="protein sequence ID" value="KAB2803300.1"/>
    <property type="molecule type" value="Genomic_DNA"/>
</dbReference>
<sequence length="124" mass="14439">MKFILTDRPRYWWPVTVRVPDENDAGKIKAQTLKVLFEPKSREESIDAQEVYSKLLTERERADHEREQLLDIVKDWDDVIGADKSPVAFSRQLLAQALEQRWFRDGVYLAYTQSLNGEEAQAGN</sequence>
<name>A0A6I0DYR0_BRUAN</name>
<evidence type="ECO:0000313" key="1">
    <source>
        <dbReference type="EMBL" id="KAB2803300.1"/>
    </source>
</evidence>
<dbReference type="AlphaFoldDB" id="A0A6I0DYR0"/>
<dbReference type="Proteomes" id="UP000441102">
    <property type="component" value="Unassembled WGS sequence"/>
</dbReference>
<evidence type="ECO:0000313" key="2">
    <source>
        <dbReference type="Proteomes" id="UP000441102"/>
    </source>
</evidence>
<accession>A0A6I0DYR0</accession>
<reference evidence="1 2" key="1">
    <citation type="submission" date="2019-09" db="EMBL/GenBank/DDBJ databases">
        <title>Taxonomic organization of the family Brucellaceae based on a phylogenomic approach.</title>
        <authorList>
            <person name="Leclercq S."/>
            <person name="Cloeckaert A."/>
            <person name="Zygmunt M.S."/>
        </authorList>
    </citation>
    <scope>NUCLEOTIDE SEQUENCE [LARGE SCALE GENOMIC DNA]</scope>
    <source>
        <strain evidence="1 2">CCUG 34461</strain>
    </source>
</reference>
<dbReference type="RefSeq" id="WP_151576337.1">
    <property type="nucleotide sequence ID" value="NZ_WBWX01000001.1"/>
</dbReference>